<reference evidence="1 2" key="1">
    <citation type="submission" date="2018-09" db="EMBL/GenBank/DDBJ databases">
        <title>Nocardia yunnanensis sp. nov., an actinomycete isolated from a soil sample.</title>
        <authorList>
            <person name="Zhang J."/>
        </authorList>
    </citation>
    <scope>NUCLEOTIDE SEQUENCE [LARGE SCALE GENOMIC DNA]</scope>
    <source>
        <strain evidence="1 2">CFHS0054</strain>
    </source>
</reference>
<dbReference type="KEGG" id="nyu:D7D52_36560"/>
<keyword evidence="2" id="KW-1185">Reference proteome</keyword>
<dbReference type="Proteomes" id="UP000267164">
    <property type="component" value="Chromosome"/>
</dbReference>
<protein>
    <submittedName>
        <fullName evidence="1">Uncharacterized protein</fullName>
    </submittedName>
</protein>
<dbReference type="OrthoDB" id="4552685at2"/>
<gene>
    <name evidence="1" type="ORF">D7D52_36560</name>
</gene>
<proteinExistence type="predicted"/>
<dbReference type="EMBL" id="CP032568">
    <property type="protein sequence ID" value="AYF78433.1"/>
    <property type="molecule type" value="Genomic_DNA"/>
</dbReference>
<sequence>MPGRTGRASLDIEEAVVSDEAGALRVTVDFSDTGHRRLGIGWAVDAPVPRTFESVRIFLVAQASRPARTYLGLVDWQDRASIQLPESLPAGRYAIDIDAYGSASWGDGRLDARGRSGWFTVGE</sequence>
<organism evidence="1 2">
    <name type="scientific">Nocardia yunnanensis</name>
    <dbReference type="NCBI Taxonomy" id="2382165"/>
    <lineage>
        <taxon>Bacteria</taxon>
        <taxon>Bacillati</taxon>
        <taxon>Actinomycetota</taxon>
        <taxon>Actinomycetes</taxon>
        <taxon>Mycobacteriales</taxon>
        <taxon>Nocardiaceae</taxon>
        <taxon>Nocardia</taxon>
    </lineage>
</organism>
<name>A0A386ZM88_9NOCA</name>
<dbReference type="AlphaFoldDB" id="A0A386ZM88"/>
<evidence type="ECO:0000313" key="1">
    <source>
        <dbReference type="EMBL" id="AYF78433.1"/>
    </source>
</evidence>
<accession>A0A386ZM88</accession>
<evidence type="ECO:0000313" key="2">
    <source>
        <dbReference type="Proteomes" id="UP000267164"/>
    </source>
</evidence>